<dbReference type="PANTHER" id="PTHR22974:SF21">
    <property type="entry name" value="DUAL SPECIFICITY PROTEIN KINASE TTK"/>
    <property type="match status" value="1"/>
</dbReference>
<dbReference type="GO" id="GO:0005777">
    <property type="term" value="C:peroxisome"/>
    <property type="evidence" value="ECO:0007669"/>
    <property type="project" value="EnsemblFungi"/>
</dbReference>
<dbReference type="PROSITE" id="PS00108">
    <property type="entry name" value="PROTEIN_KINASE_ST"/>
    <property type="match status" value="1"/>
</dbReference>
<evidence type="ECO:0000313" key="11">
    <source>
        <dbReference type="Proteomes" id="UP000094336"/>
    </source>
</evidence>
<keyword evidence="5 6" id="KW-0067">ATP-binding</keyword>
<dbReference type="GO" id="GO:0004712">
    <property type="term" value="F:protein serine/threonine/tyrosine kinase activity"/>
    <property type="evidence" value="ECO:0007669"/>
    <property type="project" value="EnsemblFungi"/>
</dbReference>
<dbReference type="GO" id="GO:0033316">
    <property type="term" value="P:meiotic spindle assembly checkpoint signaling"/>
    <property type="evidence" value="ECO:0007669"/>
    <property type="project" value="TreeGrafter"/>
</dbReference>
<dbReference type="GO" id="GO:0005524">
    <property type="term" value="F:ATP binding"/>
    <property type="evidence" value="ECO:0007669"/>
    <property type="project" value="UniProtKB-UniRule"/>
</dbReference>
<dbReference type="GO" id="GO:0000776">
    <property type="term" value="C:kinetochore"/>
    <property type="evidence" value="ECO:0007669"/>
    <property type="project" value="EnsemblFungi"/>
</dbReference>
<feature type="coiled-coil region" evidence="7">
    <location>
        <begin position="245"/>
        <end position="277"/>
    </location>
</feature>
<dbReference type="STRING" id="984486.A0A1E3QWQ8"/>
<keyword evidence="2" id="KW-0808">Transferase</keyword>
<dbReference type="GeneID" id="30146014"/>
<dbReference type="GO" id="GO:0043515">
    <property type="term" value="F:kinetochore binding"/>
    <property type="evidence" value="ECO:0007669"/>
    <property type="project" value="EnsemblFungi"/>
</dbReference>
<evidence type="ECO:0000256" key="3">
    <source>
        <dbReference type="ARBA" id="ARBA00022741"/>
    </source>
</evidence>
<keyword evidence="1" id="KW-0723">Serine/threonine-protein kinase</keyword>
<keyword evidence="3 6" id="KW-0547">Nucleotide-binding</keyword>
<dbReference type="Gene3D" id="3.30.200.20">
    <property type="entry name" value="Phosphorylase Kinase, domain 1"/>
    <property type="match status" value="1"/>
</dbReference>
<dbReference type="InterPro" id="IPR011009">
    <property type="entry name" value="Kinase-like_dom_sf"/>
</dbReference>
<dbReference type="GO" id="GO:0004674">
    <property type="term" value="F:protein serine/threonine kinase activity"/>
    <property type="evidence" value="ECO:0007669"/>
    <property type="project" value="UniProtKB-KW"/>
</dbReference>
<dbReference type="GO" id="GO:0051225">
    <property type="term" value="P:spindle assembly"/>
    <property type="evidence" value="ECO:0007669"/>
    <property type="project" value="EnsemblFungi"/>
</dbReference>
<feature type="region of interest" description="Disordered" evidence="8">
    <location>
        <begin position="179"/>
        <end position="203"/>
    </location>
</feature>
<dbReference type="CDD" id="cd14131">
    <property type="entry name" value="PKc_Mps1"/>
    <property type="match status" value="1"/>
</dbReference>
<reference evidence="11" key="1">
    <citation type="submission" date="2016-05" db="EMBL/GenBank/DDBJ databases">
        <title>Comparative genomics of biotechnologically important yeasts.</title>
        <authorList>
            <consortium name="DOE Joint Genome Institute"/>
            <person name="Riley R."/>
            <person name="Haridas S."/>
            <person name="Wolfe K.H."/>
            <person name="Lopes M.R."/>
            <person name="Hittinger C.T."/>
            <person name="Goker M."/>
            <person name="Salamov A."/>
            <person name="Wisecaver J."/>
            <person name="Long T.M."/>
            <person name="Aerts A.L."/>
            <person name="Barry K."/>
            <person name="Choi C."/>
            <person name="Clum A."/>
            <person name="Coughlan A.Y."/>
            <person name="Deshpande S."/>
            <person name="Douglass A.P."/>
            <person name="Hanson S.J."/>
            <person name="Klenk H.-P."/>
            <person name="Labutti K."/>
            <person name="Lapidus A."/>
            <person name="Lindquist E."/>
            <person name="Lipzen A."/>
            <person name="Meier-Kolthoff J.P."/>
            <person name="Ohm R.A."/>
            <person name="Otillar R.P."/>
            <person name="Pangilinan J."/>
            <person name="Peng Y."/>
            <person name="Rokas A."/>
            <person name="Rosa C.A."/>
            <person name="Scheuner C."/>
            <person name="Sibirny A.A."/>
            <person name="Slot J.C."/>
            <person name="Stielow J.B."/>
            <person name="Sun H."/>
            <person name="Kurtzman C.P."/>
            <person name="Blackwell M."/>
            <person name="Grigoriev I.V."/>
            <person name="Jeffries T.W."/>
        </authorList>
    </citation>
    <scope>NUCLEOTIDE SEQUENCE [LARGE SCALE GENOMIC DNA]</scope>
    <source>
        <strain evidence="11">NRRL Y-12698</strain>
    </source>
</reference>
<dbReference type="EMBL" id="KV454427">
    <property type="protein sequence ID" value="ODQ82129.1"/>
    <property type="molecule type" value="Genomic_DNA"/>
</dbReference>
<dbReference type="PANTHER" id="PTHR22974">
    <property type="entry name" value="MIXED LINEAGE PROTEIN KINASE"/>
    <property type="match status" value="1"/>
</dbReference>
<dbReference type="Gene3D" id="1.10.510.10">
    <property type="entry name" value="Transferase(Phosphotransferase) domain 1"/>
    <property type="match status" value="1"/>
</dbReference>
<evidence type="ECO:0000256" key="6">
    <source>
        <dbReference type="PROSITE-ProRule" id="PRU10141"/>
    </source>
</evidence>
<evidence type="ECO:0000256" key="1">
    <source>
        <dbReference type="ARBA" id="ARBA00022527"/>
    </source>
</evidence>
<dbReference type="InterPro" id="IPR008271">
    <property type="entry name" value="Ser/Thr_kinase_AS"/>
</dbReference>
<evidence type="ECO:0000256" key="4">
    <source>
        <dbReference type="ARBA" id="ARBA00022777"/>
    </source>
</evidence>
<dbReference type="GO" id="GO:0031134">
    <property type="term" value="P:sister chromatid biorientation"/>
    <property type="evidence" value="ECO:0007669"/>
    <property type="project" value="EnsemblFungi"/>
</dbReference>
<feature type="domain" description="Protein kinase" evidence="9">
    <location>
        <begin position="426"/>
        <end position="706"/>
    </location>
</feature>
<organism evidence="10 11">
    <name type="scientific">Babjeviella inositovora NRRL Y-12698</name>
    <dbReference type="NCBI Taxonomy" id="984486"/>
    <lineage>
        <taxon>Eukaryota</taxon>
        <taxon>Fungi</taxon>
        <taxon>Dikarya</taxon>
        <taxon>Ascomycota</taxon>
        <taxon>Saccharomycotina</taxon>
        <taxon>Pichiomycetes</taxon>
        <taxon>Serinales incertae sedis</taxon>
        <taxon>Babjeviella</taxon>
    </lineage>
</organism>
<dbReference type="InterPro" id="IPR027084">
    <property type="entry name" value="Mps1_cat"/>
</dbReference>
<feature type="binding site" evidence="6">
    <location>
        <position position="456"/>
    </location>
    <ligand>
        <name>ATP</name>
        <dbReference type="ChEBI" id="CHEBI:30616"/>
    </ligand>
</feature>
<protein>
    <recommendedName>
        <fullName evidence="9">Protein kinase domain-containing protein</fullName>
    </recommendedName>
</protein>
<dbReference type="InterPro" id="IPR000719">
    <property type="entry name" value="Prot_kinase_dom"/>
</dbReference>
<evidence type="ECO:0000313" key="10">
    <source>
        <dbReference type="EMBL" id="ODQ82129.1"/>
    </source>
</evidence>
<dbReference type="PROSITE" id="PS00107">
    <property type="entry name" value="PROTEIN_KINASE_ATP"/>
    <property type="match status" value="1"/>
</dbReference>
<evidence type="ECO:0000256" key="8">
    <source>
        <dbReference type="SAM" id="MobiDB-lite"/>
    </source>
</evidence>
<dbReference type="Pfam" id="PF00069">
    <property type="entry name" value="Pkinase"/>
    <property type="match status" value="1"/>
</dbReference>
<dbReference type="Proteomes" id="UP000094336">
    <property type="component" value="Unassembled WGS sequence"/>
</dbReference>
<keyword evidence="7" id="KW-0175">Coiled coil</keyword>
<evidence type="ECO:0000256" key="5">
    <source>
        <dbReference type="ARBA" id="ARBA00022840"/>
    </source>
</evidence>
<dbReference type="GO" id="GO:0030474">
    <property type="term" value="P:spindle pole body duplication"/>
    <property type="evidence" value="ECO:0007669"/>
    <property type="project" value="EnsemblFungi"/>
</dbReference>
<proteinExistence type="predicted"/>
<dbReference type="SMART" id="SM00220">
    <property type="entry name" value="S_TKc"/>
    <property type="match status" value="1"/>
</dbReference>
<dbReference type="AlphaFoldDB" id="A0A1E3QWQ8"/>
<dbReference type="GO" id="GO:0051988">
    <property type="term" value="P:regulation of attachment of spindle microtubules to kinetochore"/>
    <property type="evidence" value="ECO:0007669"/>
    <property type="project" value="EnsemblFungi"/>
</dbReference>
<dbReference type="RefSeq" id="XP_018987457.1">
    <property type="nucleotide sequence ID" value="XM_019128161.1"/>
</dbReference>
<evidence type="ECO:0000259" key="9">
    <source>
        <dbReference type="PROSITE" id="PS50011"/>
    </source>
</evidence>
<evidence type="ECO:0000256" key="2">
    <source>
        <dbReference type="ARBA" id="ARBA00022679"/>
    </source>
</evidence>
<dbReference type="GO" id="GO:0030447">
    <property type="term" value="P:filamentous growth"/>
    <property type="evidence" value="ECO:0007669"/>
    <property type="project" value="UniProtKB-ARBA"/>
</dbReference>
<keyword evidence="4" id="KW-0418">Kinase</keyword>
<dbReference type="GO" id="GO:0005634">
    <property type="term" value="C:nucleus"/>
    <property type="evidence" value="ECO:0007669"/>
    <property type="project" value="TreeGrafter"/>
</dbReference>
<accession>A0A1E3QWQ8</accession>
<dbReference type="GO" id="GO:0034501">
    <property type="term" value="P:protein localization to kinetochore"/>
    <property type="evidence" value="ECO:0007669"/>
    <property type="project" value="EnsemblFungi"/>
</dbReference>
<dbReference type="SUPFAM" id="SSF56112">
    <property type="entry name" value="Protein kinase-like (PK-like)"/>
    <property type="match status" value="1"/>
</dbReference>
<sequence length="753" mass="85884">MTSNHASYGLKLPYTRVSEAGSYYTHQKHNLHEDDETSCLPPPLSAYSLAVLQDKATSPTPDRGVKLSPAHQTAITGIYELDFPSRSRVKLSVHFTETSVHHRSSANNTQLSFNCAPNTPFTEISANNTHNTDKPLLVLPTQDELSEFSTQNHSQRTYYTPNPPTVLQTLMRGRNRRMTRIGLGPPKRALRTSDTTNEDLKEAKKEPSYYEYLDLRLESAQKNSFDDLSEQALSRELDKAQQSRLEKLRHEKLDLERSKLEFRKKQLMEQKTEAELAERMHRDSLLDAKLREEASAEIQIKQEYAESKLQLEKQYARLKELESAGARRPEKLRDVSREVDEFIKKPRVGEELARLGVRADAAKKHIEYVPRQALSEVPPNQLSSKPCIDYKHKAMLEAPLIQVLADPPASRDRPKKQMFQINDTQFEKLELIGRGGSSKVYKAKSMRNNRIYAIKKVLFDQFDDASVHGFKGEIDLLLHLRETTDRVVRLIDYSMTDGSLYLVMECGEIDLAHVLSDRIKRPLDINFVRYHTIELFKCVESVHQAGIVHSDLKPANFLFVRGTLKLIDFGISNAVPEHTVNIYRESQIGTPNYMAPEALVESKGFNMYEDEENDAPNTWKVGKPSDIWSCGCILYQMVYGRPPYGSYSGHQRLMAIMNPQVQIQYPDRGLGEVLVPQSAIAAMKQCLARDPNERLSASEVLVGLFLKPRVVSEEFIKDLVHSAVDYGHNNLVGDEVYNRLVETVMHKILELNY</sequence>
<evidence type="ECO:0000256" key="7">
    <source>
        <dbReference type="SAM" id="Coils"/>
    </source>
</evidence>
<gene>
    <name evidence="10" type="ORF">BABINDRAFT_160308</name>
</gene>
<dbReference type="InterPro" id="IPR017441">
    <property type="entry name" value="Protein_kinase_ATP_BS"/>
</dbReference>
<dbReference type="OrthoDB" id="20524at2759"/>
<dbReference type="PROSITE" id="PS50011">
    <property type="entry name" value="PROTEIN_KINASE_DOM"/>
    <property type="match status" value="1"/>
</dbReference>
<dbReference type="GO" id="GO:0005816">
    <property type="term" value="C:spindle pole body"/>
    <property type="evidence" value="ECO:0007669"/>
    <property type="project" value="EnsemblFungi"/>
</dbReference>
<keyword evidence="11" id="KW-1185">Reference proteome</keyword>
<dbReference type="GO" id="GO:0007094">
    <property type="term" value="P:mitotic spindle assembly checkpoint signaling"/>
    <property type="evidence" value="ECO:0007669"/>
    <property type="project" value="EnsemblFungi"/>
</dbReference>
<dbReference type="FunFam" id="3.30.200.20:FF:000131">
    <property type="entry name" value="Dual specificity protein kinase TTK"/>
    <property type="match status" value="1"/>
</dbReference>
<name>A0A1E3QWQ8_9ASCO</name>